<gene>
    <name evidence="1" type="ORF">F5891DRAFT_984950</name>
</gene>
<dbReference type="AlphaFoldDB" id="A0AAD4DXA2"/>
<organism evidence="1 2">
    <name type="scientific">Suillus fuscotomentosus</name>
    <dbReference type="NCBI Taxonomy" id="1912939"/>
    <lineage>
        <taxon>Eukaryota</taxon>
        <taxon>Fungi</taxon>
        <taxon>Dikarya</taxon>
        <taxon>Basidiomycota</taxon>
        <taxon>Agaricomycotina</taxon>
        <taxon>Agaricomycetes</taxon>
        <taxon>Agaricomycetidae</taxon>
        <taxon>Boletales</taxon>
        <taxon>Suillineae</taxon>
        <taxon>Suillaceae</taxon>
        <taxon>Suillus</taxon>
    </lineage>
</organism>
<protein>
    <submittedName>
        <fullName evidence="1">Uncharacterized protein</fullName>
    </submittedName>
</protein>
<reference evidence="1" key="1">
    <citation type="journal article" date="2020" name="New Phytol.">
        <title>Comparative genomics reveals dynamic genome evolution in host specialist ectomycorrhizal fungi.</title>
        <authorList>
            <person name="Lofgren L.A."/>
            <person name="Nguyen N.H."/>
            <person name="Vilgalys R."/>
            <person name="Ruytinx J."/>
            <person name="Liao H.L."/>
            <person name="Branco S."/>
            <person name="Kuo A."/>
            <person name="LaButti K."/>
            <person name="Lipzen A."/>
            <person name="Andreopoulos W."/>
            <person name="Pangilinan J."/>
            <person name="Riley R."/>
            <person name="Hundley H."/>
            <person name="Na H."/>
            <person name="Barry K."/>
            <person name="Grigoriev I.V."/>
            <person name="Stajich J.E."/>
            <person name="Kennedy P.G."/>
        </authorList>
    </citation>
    <scope>NUCLEOTIDE SEQUENCE</scope>
    <source>
        <strain evidence="1">FC203</strain>
    </source>
</reference>
<dbReference type="GeneID" id="64671821"/>
<name>A0AAD4DXA2_9AGAM</name>
<sequence>MNNHADANRGVGNQNANESQIDPHILRLIPRPRDVTFRLTEEQLQLMYFTWAGARICMRQELYQPEVPLQPRPQPLVLSEVMRAMIVVWIAREHRIYEMEMQELERLLGL</sequence>
<keyword evidence="2" id="KW-1185">Reference proteome</keyword>
<proteinExistence type="predicted"/>
<dbReference type="EMBL" id="JABBWK010000078">
    <property type="protein sequence ID" value="KAG1894574.1"/>
    <property type="molecule type" value="Genomic_DNA"/>
</dbReference>
<accession>A0AAD4DXA2</accession>
<evidence type="ECO:0000313" key="2">
    <source>
        <dbReference type="Proteomes" id="UP001195769"/>
    </source>
</evidence>
<comment type="caution">
    <text evidence="1">The sequence shown here is derived from an EMBL/GenBank/DDBJ whole genome shotgun (WGS) entry which is preliminary data.</text>
</comment>
<dbReference type="RefSeq" id="XP_041220150.1">
    <property type="nucleotide sequence ID" value="XM_041377523.1"/>
</dbReference>
<dbReference type="Proteomes" id="UP001195769">
    <property type="component" value="Unassembled WGS sequence"/>
</dbReference>
<evidence type="ECO:0000313" key="1">
    <source>
        <dbReference type="EMBL" id="KAG1894574.1"/>
    </source>
</evidence>